<proteinExistence type="predicted"/>
<dbReference type="Proteomes" id="UP000239089">
    <property type="component" value="Unassembled WGS sequence"/>
</dbReference>
<evidence type="ECO:0000313" key="3">
    <source>
        <dbReference type="Proteomes" id="UP000239089"/>
    </source>
</evidence>
<organism evidence="2 3">
    <name type="scientific">Rhodoblastus sphagnicola</name>
    <dbReference type="NCBI Taxonomy" id="333368"/>
    <lineage>
        <taxon>Bacteria</taxon>
        <taxon>Pseudomonadati</taxon>
        <taxon>Pseudomonadota</taxon>
        <taxon>Alphaproteobacteria</taxon>
        <taxon>Hyphomicrobiales</taxon>
        <taxon>Rhodoblastaceae</taxon>
        <taxon>Rhodoblastus</taxon>
    </lineage>
</organism>
<protein>
    <submittedName>
        <fullName evidence="2">Uncharacterized protein</fullName>
    </submittedName>
</protein>
<reference evidence="2 3" key="1">
    <citation type="journal article" date="2018" name="Arch. Microbiol.">
        <title>New insights into the metabolic potential of the phototrophic purple bacterium Rhodopila globiformis DSM 161(T) from its draft genome sequence and evidence for a vanadium-dependent nitrogenase.</title>
        <authorList>
            <person name="Imhoff J.F."/>
            <person name="Rahn T."/>
            <person name="Kunzel S."/>
            <person name="Neulinger S.C."/>
        </authorList>
    </citation>
    <scope>NUCLEOTIDE SEQUENCE [LARGE SCALE GENOMIC DNA]</scope>
    <source>
        <strain evidence="2 3">DSM 16996</strain>
    </source>
</reference>
<gene>
    <name evidence="2" type="ORF">CCR94_22260</name>
</gene>
<keyword evidence="1" id="KW-1133">Transmembrane helix</keyword>
<keyword evidence="1" id="KW-0472">Membrane</keyword>
<evidence type="ECO:0000256" key="1">
    <source>
        <dbReference type="SAM" id="Phobius"/>
    </source>
</evidence>
<feature type="transmembrane region" description="Helical" evidence="1">
    <location>
        <begin position="45"/>
        <end position="65"/>
    </location>
</feature>
<comment type="caution">
    <text evidence="2">The sequence shown here is derived from an EMBL/GenBank/DDBJ whole genome shotgun (WGS) entry which is preliminary data.</text>
</comment>
<name>A0A2S6MVJ9_9HYPH</name>
<dbReference type="EMBL" id="NHSJ01000134">
    <property type="protein sequence ID" value="PPQ26368.1"/>
    <property type="molecule type" value="Genomic_DNA"/>
</dbReference>
<dbReference type="AlphaFoldDB" id="A0A2S6MVJ9"/>
<keyword evidence="1" id="KW-0812">Transmembrane</keyword>
<keyword evidence="3" id="KW-1185">Reference proteome</keyword>
<sequence>MEAKLNGISMPDLDLTMQALALLALVMYLLPRVIGGRAGAVLPRVGAVLLTAAIVIALIQSFFWFSR</sequence>
<evidence type="ECO:0000313" key="2">
    <source>
        <dbReference type="EMBL" id="PPQ26368.1"/>
    </source>
</evidence>
<accession>A0A2S6MVJ9</accession>